<sequence>MSTTKRTTTTKGAGFGEATVTALQLLALDRALAGLVIGADCLTMRAKGDLVTMQRKLRVMRIAIEVEHGLPDLGRSDGHKMLRVLPGHTADAGNSHPDGCSPLNLKGSLNKAGGLTSGALNAVPLAEAEPFDRCKRLALPARRSPRDRPG</sequence>
<dbReference type="EMBL" id="QJTK01000015">
    <property type="protein sequence ID" value="PYF07832.1"/>
    <property type="molecule type" value="Genomic_DNA"/>
</dbReference>
<comment type="caution">
    <text evidence="1">The sequence shown here is derived from an EMBL/GenBank/DDBJ whole genome shotgun (WGS) entry which is preliminary data.</text>
</comment>
<evidence type="ECO:0000313" key="2">
    <source>
        <dbReference type="Proteomes" id="UP000247727"/>
    </source>
</evidence>
<accession>A0A318TSK3</accession>
<dbReference type="OrthoDB" id="9943523at2"/>
<keyword evidence="2" id="KW-1185">Reference proteome</keyword>
<dbReference type="Proteomes" id="UP000247727">
    <property type="component" value="Unassembled WGS sequence"/>
</dbReference>
<dbReference type="RefSeq" id="WP_110806745.1">
    <property type="nucleotide sequence ID" value="NZ_QJTK01000015.1"/>
</dbReference>
<organism evidence="1 2">
    <name type="scientific">Rhodobacter viridis</name>
    <dbReference type="NCBI Taxonomy" id="1054202"/>
    <lineage>
        <taxon>Bacteria</taxon>
        <taxon>Pseudomonadati</taxon>
        <taxon>Pseudomonadota</taxon>
        <taxon>Alphaproteobacteria</taxon>
        <taxon>Rhodobacterales</taxon>
        <taxon>Rhodobacter group</taxon>
        <taxon>Rhodobacter</taxon>
    </lineage>
</organism>
<name>A0A318TSK3_9RHOB</name>
<reference evidence="1 2" key="1">
    <citation type="submission" date="2018-06" db="EMBL/GenBank/DDBJ databases">
        <title>Genomic Encyclopedia of Type Strains, Phase III (KMG-III): the genomes of soil and plant-associated and newly described type strains.</title>
        <authorList>
            <person name="Whitman W."/>
        </authorList>
    </citation>
    <scope>NUCLEOTIDE SEQUENCE [LARGE SCALE GENOMIC DNA]</scope>
    <source>
        <strain evidence="1 2">JA737</strain>
    </source>
</reference>
<gene>
    <name evidence="1" type="ORF">C8J30_11579</name>
</gene>
<dbReference type="AlphaFoldDB" id="A0A318TSK3"/>
<evidence type="ECO:0000313" key="1">
    <source>
        <dbReference type="EMBL" id="PYF07832.1"/>
    </source>
</evidence>
<protein>
    <submittedName>
        <fullName evidence="1">Uncharacterized protein</fullName>
    </submittedName>
</protein>
<proteinExistence type="predicted"/>